<reference evidence="3 4" key="1">
    <citation type="submission" date="2024-04" db="EMBL/GenBank/DDBJ databases">
        <title>Luteolibacter sp. isolated from soil.</title>
        <authorList>
            <person name="An J."/>
        </authorList>
    </citation>
    <scope>NUCLEOTIDE SEQUENCE [LARGE SCALE GENOMIC DNA]</scope>
    <source>
        <strain evidence="3 4">Y139</strain>
    </source>
</reference>
<dbReference type="RefSeq" id="WP_341407233.1">
    <property type="nucleotide sequence ID" value="NZ_JBBUKT010000011.1"/>
</dbReference>
<dbReference type="InterPro" id="IPR032093">
    <property type="entry name" value="PhoD_N"/>
</dbReference>
<dbReference type="PANTHER" id="PTHR43606:SF2">
    <property type="entry name" value="ALKALINE PHOSPHATASE FAMILY PROTEIN (AFU_ORTHOLOGUE AFUA_5G03860)"/>
    <property type="match status" value="1"/>
</dbReference>
<dbReference type="CDD" id="cd07389">
    <property type="entry name" value="MPP_PhoD"/>
    <property type="match status" value="1"/>
</dbReference>
<dbReference type="InterPro" id="IPR052900">
    <property type="entry name" value="Phospholipid_Metab_Enz"/>
</dbReference>
<dbReference type="Pfam" id="PF09423">
    <property type="entry name" value="PhoD"/>
    <property type="match status" value="1"/>
</dbReference>
<gene>
    <name evidence="3" type="ORF">WKV53_23345</name>
</gene>
<dbReference type="InterPro" id="IPR006311">
    <property type="entry name" value="TAT_signal"/>
</dbReference>
<accession>A0ABU9B0C2</accession>
<evidence type="ECO:0000259" key="1">
    <source>
        <dbReference type="Pfam" id="PF09423"/>
    </source>
</evidence>
<feature type="domain" description="Phospholipase D N-terminal" evidence="2">
    <location>
        <begin position="56"/>
        <end position="151"/>
    </location>
</feature>
<evidence type="ECO:0000313" key="3">
    <source>
        <dbReference type="EMBL" id="MEK7953469.1"/>
    </source>
</evidence>
<dbReference type="Proteomes" id="UP001371305">
    <property type="component" value="Unassembled WGS sequence"/>
</dbReference>
<dbReference type="Pfam" id="PF16655">
    <property type="entry name" value="PhoD_N"/>
    <property type="match status" value="1"/>
</dbReference>
<dbReference type="PROSITE" id="PS51318">
    <property type="entry name" value="TAT"/>
    <property type="match status" value="1"/>
</dbReference>
<keyword evidence="4" id="KW-1185">Reference proteome</keyword>
<dbReference type="SUPFAM" id="SSF56300">
    <property type="entry name" value="Metallo-dependent phosphatases"/>
    <property type="match status" value="1"/>
</dbReference>
<dbReference type="InterPro" id="IPR038607">
    <property type="entry name" value="PhoD-like_sf"/>
</dbReference>
<organism evidence="3 4">
    <name type="scientific">Luteolibacter soli</name>
    <dbReference type="NCBI Taxonomy" id="3135280"/>
    <lineage>
        <taxon>Bacteria</taxon>
        <taxon>Pseudomonadati</taxon>
        <taxon>Verrucomicrobiota</taxon>
        <taxon>Verrucomicrobiia</taxon>
        <taxon>Verrucomicrobiales</taxon>
        <taxon>Verrucomicrobiaceae</taxon>
        <taxon>Luteolibacter</taxon>
    </lineage>
</organism>
<dbReference type="InterPro" id="IPR029052">
    <property type="entry name" value="Metallo-depent_PP-like"/>
</dbReference>
<evidence type="ECO:0000313" key="4">
    <source>
        <dbReference type="Proteomes" id="UP001371305"/>
    </source>
</evidence>
<dbReference type="InterPro" id="IPR018946">
    <property type="entry name" value="PhoD-like_MPP"/>
</dbReference>
<comment type="caution">
    <text evidence="3">The sequence shown here is derived from an EMBL/GenBank/DDBJ whole genome shotgun (WGS) entry which is preliminary data.</text>
</comment>
<feature type="domain" description="PhoD-like phosphatase metallophosphatase" evidence="1">
    <location>
        <begin position="168"/>
        <end position="498"/>
    </location>
</feature>
<protein>
    <submittedName>
        <fullName evidence="3">Alkaline phosphatase D family protein</fullName>
    </submittedName>
</protein>
<dbReference type="EMBL" id="JBBUKT010000011">
    <property type="protein sequence ID" value="MEK7953469.1"/>
    <property type="molecule type" value="Genomic_DNA"/>
</dbReference>
<proteinExistence type="predicted"/>
<dbReference type="Gene3D" id="2.60.40.380">
    <property type="entry name" value="Purple acid phosphatase-like, N-terminal"/>
    <property type="match status" value="1"/>
</dbReference>
<dbReference type="PANTHER" id="PTHR43606">
    <property type="entry name" value="PHOSPHATASE, PUTATIVE (AFU_ORTHOLOGUE AFUA_6G08710)-RELATED"/>
    <property type="match status" value="1"/>
</dbReference>
<dbReference type="Gene3D" id="3.60.21.70">
    <property type="entry name" value="PhoD-like phosphatase"/>
    <property type="match status" value="1"/>
</dbReference>
<name>A0ABU9B0C2_9BACT</name>
<sequence>MSPFRPVFPLASPRLSRRSFLGASSSMLVALSAGRAWSNEPMVREKPSFQAYPFQLGVASGDPSADGFVLWTRLAPEPLAGGGMPREAVYVSWQVAEDEAMTKVVASGKEIASPDWAHSVHVEVTGLKPDRWYWYQFKAGAEISPPGRARTLAGPGASLSETSPLKMTFASCQHFESGFYTAYQHMLAESPDLVFHLGDYIYEGSGRDGQVRKHNSAEIMTLEDYRNRHAQYRSDPSLQAMHAAAPWVVTWDDHEVDNNYANDIPEEKGPMEHEAFLRRRAAAYQAYYEHMPLRAACVPKGPGMKLYRSVRHGSLVDFHVLDTRQYRTDQPNHDKNGPASMDPNGTLMGGVQREWLFGELKNSRAAWNVLAQQVMMARVSLSNGPGEMCSMDQWPGYEVEREALLRAFVDLKVSNPVVLTGDIHTHWANELPVAPTQADAPIAATEFVCSSITSKGDGTDHPAGLERILSEHPFVKYHSDQRGYVSCVIDAKSWRSDFRTVEYVSRPGAPLKTEASFVVESGRVALNKA</sequence>
<evidence type="ECO:0000259" key="2">
    <source>
        <dbReference type="Pfam" id="PF16655"/>
    </source>
</evidence>